<dbReference type="EMBL" id="JAEKNR010000134">
    <property type="protein sequence ID" value="MBJ7598907.1"/>
    <property type="molecule type" value="Genomic_DNA"/>
</dbReference>
<dbReference type="GO" id="GO:0004370">
    <property type="term" value="F:glycerol kinase activity"/>
    <property type="evidence" value="ECO:0007669"/>
    <property type="project" value="TreeGrafter"/>
</dbReference>
<dbReference type="InterPro" id="IPR013449">
    <property type="entry name" value="Rhamnulokinase"/>
</dbReference>
<keyword evidence="4" id="KW-0418">Kinase</keyword>
<dbReference type="AlphaFoldDB" id="A0A934K7Y5"/>
<dbReference type="Pfam" id="PF00370">
    <property type="entry name" value="FGGY_N"/>
    <property type="match status" value="1"/>
</dbReference>
<dbReference type="GO" id="GO:0008993">
    <property type="term" value="F:rhamnulokinase activity"/>
    <property type="evidence" value="ECO:0007669"/>
    <property type="project" value="InterPro"/>
</dbReference>
<keyword evidence="5" id="KW-0067">ATP-binding</keyword>
<evidence type="ECO:0000313" key="10">
    <source>
        <dbReference type="EMBL" id="MBJ7598907.1"/>
    </source>
</evidence>
<comment type="caution">
    <text evidence="10">The sequence shown here is derived from an EMBL/GenBank/DDBJ whole genome shotgun (WGS) entry which is preliminary data.</text>
</comment>
<dbReference type="Proteomes" id="UP000612893">
    <property type="component" value="Unassembled WGS sequence"/>
</dbReference>
<evidence type="ECO:0000259" key="8">
    <source>
        <dbReference type="Pfam" id="PF00370"/>
    </source>
</evidence>
<keyword evidence="3" id="KW-0547">Nucleotide-binding</keyword>
<evidence type="ECO:0000259" key="9">
    <source>
        <dbReference type="Pfam" id="PF02782"/>
    </source>
</evidence>
<keyword evidence="11" id="KW-1185">Reference proteome</keyword>
<evidence type="ECO:0000313" key="11">
    <source>
        <dbReference type="Proteomes" id="UP000612893"/>
    </source>
</evidence>
<evidence type="ECO:0000256" key="7">
    <source>
        <dbReference type="ARBA" id="ARBA00023308"/>
    </source>
</evidence>
<dbReference type="InterPro" id="IPR018485">
    <property type="entry name" value="FGGY_C"/>
</dbReference>
<dbReference type="CDD" id="cd07771">
    <property type="entry name" value="ASKHA_NBD_FGGY_RhaB-like"/>
    <property type="match status" value="1"/>
</dbReference>
<keyword evidence="2" id="KW-0808">Transferase</keyword>
<dbReference type="SUPFAM" id="SSF53067">
    <property type="entry name" value="Actin-like ATPase domain"/>
    <property type="match status" value="2"/>
</dbReference>
<evidence type="ECO:0000256" key="1">
    <source>
        <dbReference type="ARBA" id="ARBA00009156"/>
    </source>
</evidence>
<evidence type="ECO:0000256" key="3">
    <source>
        <dbReference type="ARBA" id="ARBA00022741"/>
    </source>
</evidence>
<feature type="domain" description="Carbohydrate kinase FGGY C-terminal" evidence="9">
    <location>
        <begin position="236"/>
        <end position="427"/>
    </location>
</feature>
<proteinExistence type="inferred from homology"/>
<dbReference type="PANTHER" id="PTHR10196">
    <property type="entry name" value="SUGAR KINASE"/>
    <property type="match status" value="1"/>
</dbReference>
<organism evidence="10 11">
    <name type="scientific">Candidatus Nephthysia bennettiae</name>
    <dbReference type="NCBI Taxonomy" id="3127016"/>
    <lineage>
        <taxon>Bacteria</taxon>
        <taxon>Bacillati</taxon>
        <taxon>Candidatus Dormiibacterota</taxon>
        <taxon>Candidatus Dormibacteria</taxon>
        <taxon>Candidatus Dormibacterales</taxon>
        <taxon>Candidatus Dormibacteraceae</taxon>
        <taxon>Candidatus Nephthysia</taxon>
    </lineage>
</organism>
<gene>
    <name evidence="10" type="ORF">JF922_12600</name>
</gene>
<keyword evidence="7" id="KW-0684">Rhamnose metabolism</keyword>
<evidence type="ECO:0000256" key="5">
    <source>
        <dbReference type="ARBA" id="ARBA00022840"/>
    </source>
</evidence>
<sequence length="480" mass="52091">MAQFDGRRLRMQEMHRFPNRPVNVAGHRFWNILSLWSEVLTGLAKIRHAVGALDSIGVDGWRVDYGLVDAGGLLLGQPYHYRDERTTGVIEAIADVIPKAELYTRTGIQFLPINTICQLYAHERLRPGELDSADRMLMIPDLLHNWLSGSLVTERTNASTTQFWQATAGGWAVDLLARLGIPTAMLPAAVEPGQVIGTVRPELRSTVGPALVIAPATHDTGSAVAALPTTRSGGWAYISSGTWSLVGVELDHPVVTDEALAANCTNEGGVFQTTRLLKNVTGMWLLEQCRVAWAGTGQRVSYDSLLSHIDEAESFAALINPDDPLFWAPPDMLAAINEFLSTHGQRPIQAQSEVVRCILESLVLRYCNVLATVTRLSGSPIDRVHIVGGGARNTRLCQWLADALDLPVIAGPNEATARGNALMQLVGLRELGSLQEVRAVGTVTASRQSLPRSGEHSKWVEARQRLEELSGDGSLKASTG</sequence>
<feature type="domain" description="Carbohydrate kinase FGGY N-terminal" evidence="8">
    <location>
        <begin position="27"/>
        <end position="224"/>
    </location>
</feature>
<dbReference type="Pfam" id="PF02782">
    <property type="entry name" value="FGGY_C"/>
    <property type="match status" value="1"/>
</dbReference>
<dbReference type="Gene3D" id="3.30.420.40">
    <property type="match status" value="2"/>
</dbReference>
<keyword evidence="6" id="KW-1015">Disulfide bond</keyword>
<dbReference type="InterPro" id="IPR043129">
    <property type="entry name" value="ATPase_NBD"/>
</dbReference>
<name>A0A934K7Y5_9BACT</name>
<evidence type="ECO:0000256" key="4">
    <source>
        <dbReference type="ARBA" id="ARBA00022777"/>
    </source>
</evidence>
<dbReference type="GO" id="GO:0006071">
    <property type="term" value="P:glycerol metabolic process"/>
    <property type="evidence" value="ECO:0007669"/>
    <property type="project" value="TreeGrafter"/>
</dbReference>
<evidence type="ECO:0000256" key="6">
    <source>
        <dbReference type="ARBA" id="ARBA00023157"/>
    </source>
</evidence>
<evidence type="ECO:0000256" key="2">
    <source>
        <dbReference type="ARBA" id="ARBA00022679"/>
    </source>
</evidence>
<protein>
    <submittedName>
        <fullName evidence="10">Rhamnulokinase</fullName>
    </submittedName>
</protein>
<dbReference type="InterPro" id="IPR018484">
    <property type="entry name" value="FGGY_N"/>
</dbReference>
<accession>A0A934K7Y5</accession>
<dbReference type="PANTHER" id="PTHR10196:SF93">
    <property type="entry name" value="L-RHAMNULOKINASE"/>
    <property type="match status" value="1"/>
</dbReference>
<reference evidence="10" key="1">
    <citation type="submission" date="2020-10" db="EMBL/GenBank/DDBJ databases">
        <title>Ca. Dormibacterota MAGs.</title>
        <authorList>
            <person name="Montgomery K."/>
        </authorList>
    </citation>
    <scope>NUCLEOTIDE SEQUENCE [LARGE SCALE GENOMIC DNA]</scope>
    <source>
        <strain evidence="10">SC8812_S17_10</strain>
    </source>
</reference>
<dbReference type="GO" id="GO:0005524">
    <property type="term" value="F:ATP binding"/>
    <property type="evidence" value="ECO:0007669"/>
    <property type="project" value="UniProtKB-KW"/>
</dbReference>
<comment type="similarity">
    <text evidence="1">Belongs to the FGGY kinase family.</text>
</comment>
<dbReference type="GO" id="GO:0019301">
    <property type="term" value="P:rhamnose catabolic process"/>
    <property type="evidence" value="ECO:0007669"/>
    <property type="project" value="InterPro"/>
</dbReference>
<dbReference type="GO" id="GO:0005829">
    <property type="term" value="C:cytosol"/>
    <property type="evidence" value="ECO:0007669"/>
    <property type="project" value="TreeGrafter"/>
</dbReference>